<sequence>MVGKEKVTKPNTNTYFGRMQVFVEALCKGKTKDEQIKFIKHELADSMTQRRMSLDGWGKTLKEWGFWNKISLIHLLAAFLLGICWGIILFT</sequence>
<gene>
    <name evidence="2" type="ORF">LCGC14_0442200</name>
</gene>
<keyword evidence="1" id="KW-0812">Transmembrane</keyword>
<evidence type="ECO:0000313" key="2">
    <source>
        <dbReference type="EMBL" id="KKN69360.1"/>
    </source>
</evidence>
<keyword evidence="1" id="KW-0472">Membrane</keyword>
<dbReference type="EMBL" id="LAZR01000428">
    <property type="protein sequence ID" value="KKN69360.1"/>
    <property type="molecule type" value="Genomic_DNA"/>
</dbReference>
<name>A0A0F9SK41_9ZZZZ</name>
<dbReference type="AlphaFoldDB" id="A0A0F9SK41"/>
<protein>
    <submittedName>
        <fullName evidence="2">Uncharacterized protein</fullName>
    </submittedName>
</protein>
<proteinExistence type="predicted"/>
<reference evidence="2" key="1">
    <citation type="journal article" date="2015" name="Nature">
        <title>Complex archaea that bridge the gap between prokaryotes and eukaryotes.</title>
        <authorList>
            <person name="Spang A."/>
            <person name="Saw J.H."/>
            <person name="Jorgensen S.L."/>
            <person name="Zaremba-Niedzwiedzka K."/>
            <person name="Martijn J."/>
            <person name="Lind A.E."/>
            <person name="van Eijk R."/>
            <person name="Schleper C."/>
            <person name="Guy L."/>
            <person name="Ettema T.J."/>
        </authorList>
    </citation>
    <scope>NUCLEOTIDE SEQUENCE</scope>
</reference>
<accession>A0A0F9SK41</accession>
<evidence type="ECO:0000256" key="1">
    <source>
        <dbReference type="SAM" id="Phobius"/>
    </source>
</evidence>
<comment type="caution">
    <text evidence="2">The sequence shown here is derived from an EMBL/GenBank/DDBJ whole genome shotgun (WGS) entry which is preliminary data.</text>
</comment>
<keyword evidence="1" id="KW-1133">Transmembrane helix</keyword>
<organism evidence="2">
    <name type="scientific">marine sediment metagenome</name>
    <dbReference type="NCBI Taxonomy" id="412755"/>
    <lineage>
        <taxon>unclassified sequences</taxon>
        <taxon>metagenomes</taxon>
        <taxon>ecological metagenomes</taxon>
    </lineage>
</organism>
<feature type="transmembrane region" description="Helical" evidence="1">
    <location>
        <begin position="70"/>
        <end position="90"/>
    </location>
</feature>